<sequence length="126" mass="14234">MPKTSDRQQLLSELLGVISACALDEDEDNSSSLDEFDAENAFDTDMDDLMDLYTLVSSHRYISDRAMVPKRRKFSMEDLFLLPDDNFRQLTRMSKPTFVFVLGEIEQHPIFHSASTAALSLADPPG</sequence>
<protein>
    <submittedName>
        <fullName evidence="1">Uncharacterized protein</fullName>
    </submittedName>
</protein>
<proteinExistence type="predicted"/>
<gene>
    <name evidence="1" type="ORF">P3T76_001843</name>
</gene>
<evidence type="ECO:0000313" key="1">
    <source>
        <dbReference type="EMBL" id="KAK1946290.1"/>
    </source>
</evidence>
<comment type="caution">
    <text evidence="1">The sequence shown here is derived from an EMBL/GenBank/DDBJ whole genome shotgun (WGS) entry which is preliminary data.</text>
</comment>
<organism evidence="1 2">
    <name type="scientific">Phytophthora citrophthora</name>
    <dbReference type="NCBI Taxonomy" id="4793"/>
    <lineage>
        <taxon>Eukaryota</taxon>
        <taxon>Sar</taxon>
        <taxon>Stramenopiles</taxon>
        <taxon>Oomycota</taxon>
        <taxon>Peronosporomycetes</taxon>
        <taxon>Peronosporales</taxon>
        <taxon>Peronosporaceae</taxon>
        <taxon>Phytophthora</taxon>
    </lineage>
</organism>
<accession>A0AAD9GXE7</accession>
<evidence type="ECO:0000313" key="2">
    <source>
        <dbReference type="Proteomes" id="UP001259832"/>
    </source>
</evidence>
<dbReference type="EMBL" id="JASMQC010000003">
    <property type="protein sequence ID" value="KAK1946290.1"/>
    <property type="molecule type" value="Genomic_DNA"/>
</dbReference>
<name>A0AAD9GXE7_9STRA</name>
<keyword evidence="2" id="KW-1185">Reference proteome</keyword>
<reference evidence="1" key="1">
    <citation type="submission" date="2023-08" db="EMBL/GenBank/DDBJ databases">
        <title>Reference Genome Resource for the Citrus Pathogen Phytophthora citrophthora.</title>
        <authorList>
            <person name="Moller H."/>
            <person name="Coetzee B."/>
            <person name="Rose L.J."/>
            <person name="Van Niekerk J.M."/>
        </authorList>
    </citation>
    <scope>NUCLEOTIDE SEQUENCE</scope>
    <source>
        <strain evidence="1">STE-U-9442</strain>
    </source>
</reference>
<dbReference type="Proteomes" id="UP001259832">
    <property type="component" value="Unassembled WGS sequence"/>
</dbReference>
<dbReference type="AlphaFoldDB" id="A0AAD9GXE7"/>